<name>A0A9P9D2C6_9PLEO</name>
<dbReference type="Proteomes" id="UP000700596">
    <property type="component" value="Unassembled WGS sequence"/>
</dbReference>
<organism evidence="2 3">
    <name type="scientific">Dendryphion nanum</name>
    <dbReference type="NCBI Taxonomy" id="256645"/>
    <lineage>
        <taxon>Eukaryota</taxon>
        <taxon>Fungi</taxon>
        <taxon>Dikarya</taxon>
        <taxon>Ascomycota</taxon>
        <taxon>Pezizomycotina</taxon>
        <taxon>Dothideomycetes</taxon>
        <taxon>Pleosporomycetidae</taxon>
        <taxon>Pleosporales</taxon>
        <taxon>Torulaceae</taxon>
        <taxon>Dendryphion</taxon>
    </lineage>
</organism>
<sequence length="505" mass="56860">MNARRPVVSNKHLHRFYEPLSLLFALGKARGKHTRKTPLSAEQIDSLNASQLQRKFLDELAFLCDHEKGGDTVTAVGLEQTPQSHIYWVAANRCPQRKIVPFLEKLLATLSEWHEHEDVQRLSADIFRLSVMFSHAKIKTYSRFLLSSFEDLKRFPNWADAAISDPMAIWEEKIQSLAEEDPHALVEFAHTNGHSKFTRRLAELAYDPLYGTGRDSLQAICATARHYIGRLGHHTRSARALASYTPKVTVFLESYSVQAIPIPPKLPIGRPPIRKATTVEGALRRMLPAKSPDSELYEQALAHLCRLFEVSERFRKDYAEAKKSTRVHAEVQVLHHFHQNDKEFANRDKYIACSKPACFCCLLYFRHHPGGFVEPNSHHKIYTAWQPPGVPDSAGPKEEDQFRDILDLMIRDIRKDALRQIIDRAGPMNVHPDSTTGISVSQFGTREVDAASIMEDEEGYTDALANASSDYGGIESDDATASSSSTIMLDVNSDTEDEEGGISLV</sequence>
<evidence type="ECO:0000256" key="1">
    <source>
        <dbReference type="SAM" id="MobiDB-lite"/>
    </source>
</evidence>
<dbReference type="EMBL" id="JAGMWT010000024">
    <property type="protein sequence ID" value="KAH7111338.1"/>
    <property type="molecule type" value="Genomic_DNA"/>
</dbReference>
<dbReference type="PANTHER" id="PTHR42037:SF1">
    <property type="match status" value="1"/>
</dbReference>
<reference evidence="2" key="1">
    <citation type="journal article" date="2021" name="Nat. Commun.">
        <title>Genetic determinants of endophytism in the Arabidopsis root mycobiome.</title>
        <authorList>
            <person name="Mesny F."/>
            <person name="Miyauchi S."/>
            <person name="Thiergart T."/>
            <person name="Pickel B."/>
            <person name="Atanasova L."/>
            <person name="Karlsson M."/>
            <person name="Huettel B."/>
            <person name="Barry K.W."/>
            <person name="Haridas S."/>
            <person name="Chen C."/>
            <person name="Bauer D."/>
            <person name="Andreopoulos W."/>
            <person name="Pangilinan J."/>
            <person name="LaButti K."/>
            <person name="Riley R."/>
            <person name="Lipzen A."/>
            <person name="Clum A."/>
            <person name="Drula E."/>
            <person name="Henrissat B."/>
            <person name="Kohler A."/>
            <person name="Grigoriev I.V."/>
            <person name="Martin F.M."/>
            <person name="Hacquard S."/>
        </authorList>
    </citation>
    <scope>NUCLEOTIDE SEQUENCE</scope>
    <source>
        <strain evidence="2">MPI-CAGE-CH-0243</strain>
    </source>
</reference>
<feature type="region of interest" description="Disordered" evidence="1">
    <location>
        <begin position="474"/>
        <end position="505"/>
    </location>
</feature>
<keyword evidence="3" id="KW-1185">Reference proteome</keyword>
<dbReference type="OrthoDB" id="3251507at2759"/>
<dbReference type="Pfam" id="PF14441">
    <property type="entry name" value="OTT_1508_deam"/>
    <property type="match status" value="1"/>
</dbReference>
<comment type="caution">
    <text evidence="2">The sequence shown here is derived from an EMBL/GenBank/DDBJ whole genome shotgun (WGS) entry which is preliminary data.</text>
</comment>
<accession>A0A9P9D2C6</accession>
<evidence type="ECO:0000313" key="2">
    <source>
        <dbReference type="EMBL" id="KAH7111338.1"/>
    </source>
</evidence>
<evidence type="ECO:0000313" key="3">
    <source>
        <dbReference type="Proteomes" id="UP000700596"/>
    </source>
</evidence>
<protein>
    <submittedName>
        <fullName evidence="2">Uncharacterized protein</fullName>
    </submittedName>
</protein>
<feature type="compositionally biased region" description="Acidic residues" evidence="1">
    <location>
        <begin position="493"/>
        <end position="505"/>
    </location>
</feature>
<gene>
    <name evidence="2" type="ORF">B0J11DRAFT_196470</name>
</gene>
<dbReference type="InterPro" id="IPR027796">
    <property type="entry name" value="OTT_1508_deam-like"/>
</dbReference>
<proteinExistence type="predicted"/>
<dbReference type="AlphaFoldDB" id="A0A9P9D2C6"/>
<dbReference type="PANTHER" id="PTHR42037">
    <property type="match status" value="1"/>
</dbReference>